<dbReference type="PROSITE" id="PS00134">
    <property type="entry name" value="TRYPSIN_HIS"/>
    <property type="match status" value="1"/>
</dbReference>
<dbReference type="GO" id="GO:0097186">
    <property type="term" value="P:amelogenesis"/>
    <property type="evidence" value="ECO:0007669"/>
    <property type="project" value="TreeGrafter"/>
</dbReference>
<evidence type="ECO:0000256" key="5">
    <source>
        <dbReference type="ARBA" id="ARBA00023157"/>
    </source>
</evidence>
<dbReference type="InterPro" id="IPR001254">
    <property type="entry name" value="Trypsin_dom"/>
</dbReference>
<keyword evidence="1 6" id="KW-0645">Protease</keyword>
<protein>
    <submittedName>
        <fullName evidence="10">Kallikrein-5</fullName>
    </submittedName>
</protein>
<evidence type="ECO:0000256" key="2">
    <source>
        <dbReference type="ARBA" id="ARBA00022801"/>
    </source>
</evidence>
<keyword evidence="4" id="KW-0865">Zymogen</keyword>
<dbReference type="GO" id="GO:0002803">
    <property type="term" value="P:positive regulation of antibacterial peptide production"/>
    <property type="evidence" value="ECO:0007669"/>
    <property type="project" value="TreeGrafter"/>
</dbReference>
<dbReference type="PANTHER" id="PTHR24271:SF59">
    <property type="entry name" value="KALLIKREIN-5"/>
    <property type="match status" value="1"/>
</dbReference>
<dbReference type="CTD" id="25818"/>
<dbReference type="AlphaFoldDB" id="A0A7F8K9K6"/>
<evidence type="ECO:0000313" key="9">
    <source>
        <dbReference type="Proteomes" id="UP000248483"/>
    </source>
</evidence>
<dbReference type="InterPro" id="IPR001314">
    <property type="entry name" value="Peptidase_S1A"/>
</dbReference>
<dbReference type="PANTHER" id="PTHR24271">
    <property type="entry name" value="KALLIKREIN-RELATED"/>
    <property type="match status" value="1"/>
</dbReference>
<evidence type="ECO:0000256" key="1">
    <source>
        <dbReference type="ARBA" id="ARBA00022670"/>
    </source>
</evidence>
<feature type="region of interest" description="Disordered" evidence="7">
    <location>
        <begin position="13"/>
        <end position="60"/>
    </location>
</feature>
<dbReference type="GO" id="GO:0004252">
    <property type="term" value="F:serine-type endopeptidase activity"/>
    <property type="evidence" value="ECO:0007669"/>
    <property type="project" value="InterPro"/>
</dbReference>
<evidence type="ECO:0000256" key="4">
    <source>
        <dbReference type="ARBA" id="ARBA00023145"/>
    </source>
</evidence>
<dbReference type="FunFam" id="2.40.10.10:FF:000021">
    <property type="entry name" value="Kallikrein 1"/>
    <property type="match status" value="1"/>
</dbReference>
<dbReference type="GeneID" id="111180509"/>
<evidence type="ECO:0000259" key="8">
    <source>
        <dbReference type="PROSITE" id="PS50240"/>
    </source>
</evidence>
<dbReference type="RefSeq" id="XP_030617275.1">
    <property type="nucleotide sequence ID" value="XM_030761415.1"/>
</dbReference>
<keyword evidence="2 6" id="KW-0378">Hydrolase</keyword>
<dbReference type="InParanoid" id="A0A7F8K9K6"/>
<organism evidence="9 10">
    <name type="scientific">Delphinapterus leucas</name>
    <name type="common">Beluga whale</name>
    <dbReference type="NCBI Taxonomy" id="9749"/>
    <lineage>
        <taxon>Eukaryota</taxon>
        <taxon>Metazoa</taxon>
        <taxon>Chordata</taxon>
        <taxon>Craniata</taxon>
        <taxon>Vertebrata</taxon>
        <taxon>Euteleostomi</taxon>
        <taxon>Mammalia</taxon>
        <taxon>Eutheria</taxon>
        <taxon>Laurasiatheria</taxon>
        <taxon>Artiodactyla</taxon>
        <taxon>Whippomorpha</taxon>
        <taxon>Cetacea</taxon>
        <taxon>Odontoceti</taxon>
        <taxon>Monodontidae</taxon>
        <taxon>Delphinapterus</taxon>
    </lineage>
</organism>
<dbReference type="GO" id="GO:0030141">
    <property type="term" value="C:secretory granule"/>
    <property type="evidence" value="ECO:0007669"/>
    <property type="project" value="TreeGrafter"/>
</dbReference>
<feature type="domain" description="Peptidase S1" evidence="8">
    <location>
        <begin position="112"/>
        <end position="289"/>
    </location>
</feature>
<dbReference type="FunCoup" id="A0A7F8K9K6">
    <property type="interactions" value="9"/>
</dbReference>
<evidence type="ECO:0000256" key="7">
    <source>
        <dbReference type="SAM" id="MobiDB-lite"/>
    </source>
</evidence>
<evidence type="ECO:0000256" key="3">
    <source>
        <dbReference type="ARBA" id="ARBA00022825"/>
    </source>
</evidence>
<evidence type="ECO:0000313" key="10">
    <source>
        <dbReference type="RefSeq" id="XP_030617275.1"/>
    </source>
</evidence>
<keyword evidence="9" id="KW-1185">Reference proteome</keyword>
<accession>A0A7F8K9K6</accession>
<keyword evidence="5" id="KW-1015">Disulfide bond</keyword>
<dbReference type="GO" id="GO:0006508">
    <property type="term" value="P:proteolysis"/>
    <property type="evidence" value="ECO:0007669"/>
    <property type="project" value="UniProtKB-KW"/>
</dbReference>
<feature type="compositionally biased region" description="Polar residues" evidence="7">
    <location>
        <begin position="79"/>
        <end position="93"/>
    </location>
</feature>
<proteinExistence type="predicted"/>
<dbReference type="InterPro" id="IPR033116">
    <property type="entry name" value="TRYPSIN_SER"/>
</dbReference>
<dbReference type="Pfam" id="PF00089">
    <property type="entry name" value="Trypsin"/>
    <property type="match status" value="2"/>
</dbReference>
<dbReference type="InterPro" id="IPR043504">
    <property type="entry name" value="Peptidase_S1_PA_chymotrypsin"/>
</dbReference>
<dbReference type="PRINTS" id="PR00722">
    <property type="entry name" value="CHYMOTRYPSIN"/>
</dbReference>
<dbReference type="PROSITE" id="PS50240">
    <property type="entry name" value="TRYPSIN_DOM"/>
    <property type="match status" value="1"/>
</dbReference>
<dbReference type="GO" id="GO:0022617">
    <property type="term" value="P:extracellular matrix disassembly"/>
    <property type="evidence" value="ECO:0007669"/>
    <property type="project" value="TreeGrafter"/>
</dbReference>
<dbReference type="PROSITE" id="PS00135">
    <property type="entry name" value="TRYPSIN_SER"/>
    <property type="match status" value="1"/>
</dbReference>
<sequence>MRPRVQWVVITQAGRRERRRRRLQDSGGGAGSGFPTPYLGDVAAPPPSPSPAPELYFRQPPHPYFLPPEPVLASDVASCDNSSAVGPSGSTQDLGPGAGENSRASDGTSSRLVNGTDCERPSQPWQGALLLGPNKLYCGAVLVDSQWLLTAAHCRKQVFRIRLGHHSLSPIYESRQQLFQGIKSIPHPGSSHPGHSNDLTLIKLNERICEAQHVGPSTPPIVHPLGPAAWRLSGKRPAVPRGDSGGPVVCSGSLQGLVSWGDFPCAQPNRPGVCTNLCWFSKWIQDTIQSNA</sequence>
<dbReference type="InterPro" id="IPR009003">
    <property type="entry name" value="Peptidase_S1_PA"/>
</dbReference>
<name>A0A7F8K9K6_DELLE</name>
<dbReference type="SMART" id="SM00020">
    <property type="entry name" value="Tryp_SPc"/>
    <property type="match status" value="1"/>
</dbReference>
<dbReference type="Gene3D" id="2.40.10.10">
    <property type="entry name" value="Trypsin-like serine proteases"/>
    <property type="match status" value="2"/>
</dbReference>
<gene>
    <name evidence="10" type="primary">KLK5</name>
</gene>
<dbReference type="Proteomes" id="UP000248483">
    <property type="component" value="Unplaced"/>
</dbReference>
<feature type="region of interest" description="Disordered" evidence="7">
    <location>
        <begin position="78"/>
        <end position="119"/>
    </location>
</feature>
<dbReference type="InterPro" id="IPR018114">
    <property type="entry name" value="TRYPSIN_HIS"/>
</dbReference>
<dbReference type="SUPFAM" id="SSF50494">
    <property type="entry name" value="Trypsin-like serine proteases"/>
    <property type="match status" value="1"/>
</dbReference>
<dbReference type="KEGG" id="dle:111180509"/>
<feature type="compositionally biased region" description="Polar residues" evidence="7">
    <location>
        <begin position="102"/>
        <end position="113"/>
    </location>
</feature>
<dbReference type="CDD" id="cd00190">
    <property type="entry name" value="Tryp_SPc"/>
    <property type="match status" value="1"/>
</dbReference>
<keyword evidence="3 6" id="KW-0720">Serine protease</keyword>
<evidence type="ECO:0000256" key="6">
    <source>
        <dbReference type="RuleBase" id="RU363034"/>
    </source>
</evidence>
<reference evidence="10" key="1">
    <citation type="submission" date="2025-08" db="UniProtKB">
        <authorList>
            <consortium name="RefSeq"/>
        </authorList>
    </citation>
    <scope>IDENTIFICATION</scope>
    <source>
        <tissue evidence="10">Blood</tissue>
    </source>
</reference>